<keyword evidence="1" id="KW-0614">Plasmid</keyword>
<proteinExistence type="predicted"/>
<name>D9CGI9_9BACT</name>
<evidence type="ECO:0000313" key="1">
    <source>
        <dbReference type="EMBL" id="ADJ54343.1"/>
    </source>
</evidence>
<sequence length="51" mass="5310">MGLQGPMQAVCGRILVRGSAAVCTFKHRAVLAPCSLGWCLSAISARVPLGR</sequence>
<reference evidence="1" key="1">
    <citation type="journal article" date="2010" name="Environ. Microbiol.">
        <title>Metagenomic analyses of novel viruses and plasmids from a cultured environmental sample of hyperthermophilic neutrophiles.</title>
        <authorList>
            <person name="Garrett R.A."/>
            <person name="Prangishvili D."/>
            <person name="Shah S.A."/>
            <person name="Reuter M."/>
            <person name="Stetter K.O."/>
            <person name="Peng X."/>
        </authorList>
    </citation>
    <scope>NUCLEOTIDE SEQUENCE</scope>
    <source>
        <plasmid evidence="1">hyperthermophilic bacterial plasmid 1</plasmid>
    </source>
</reference>
<gene>
    <name evidence="1" type="ORF">pHB1_gp06</name>
</gene>
<accession>D9CGI9</accession>
<organism evidence="1">
    <name type="scientific">bacterium enrichment culture clone 1(2010)</name>
    <dbReference type="NCBI Taxonomy" id="795322"/>
    <lineage>
        <taxon>Bacteria</taxon>
        <taxon>environmental samples</taxon>
    </lineage>
</organism>
<dbReference type="AlphaFoldDB" id="D9CGI9"/>
<dbReference type="EMBL" id="GU722199">
    <property type="protein sequence ID" value="ADJ54343.1"/>
    <property type="molecule type" value="Genomic_DNA"/>
</dbReference>
<geneLocation type="plasmid" evidence="1">
    <name>hyperthermophilic bacterial plasmid 1</name>
</geneLocation>
<protein>
    <submittedName>
        <fullName evidence="1">Uncharacterized protein</fullName>
    </submittedName>
</protein>